<dbReference type="EMBL" id="DXFP01000060">
    <property type="protein sequence ID" value="HIX02353.1"/>
    <property type="molecule type" value="Genomic_DNA"/>
</dbReference>
<evidence type="ECO:0000259" key="3">
    <source>
        <dbReference type="Pfam" id="PF07261"/>
    </source>
</evidence>
<feature type="compositionally biased region" description="Low complexity" evidence="2">
    <location>
        <begin position="410"/>
        <end position="423"/>
    </location>
</feature>
<comment type="similarity">
    <text evidence="1">Belongs to the DnaB/DnaD family.</text>
</comment>
<reference evidence="5" key="1">
    <citation type="journal article" date="2021" name="PeerJ">
        <title>Extensive microbial diversity within the chicken gut microbiome revealed by metagenomics and culture.</title>
        <authorList>
            <person name="Gilroy R."/>
            <person name="Ravi A."/>
            <person name="Getino M."/>
            <person name="Pursley I."/>
            <person name="Horton D.L."/>
            <person name="Alikhan N.F."/>
            <person name="Baker D."/>
            <person name="Gharbi K."/>
            <person name="Hall N."/>
            <person name="Watson M."/>
            <person name="Adriaenssens E.M."/>
            <person name="Foster-Nyarko E."/>
            <person name="Jarju S."/>
            <person name="Secka A."/>
            <person name="Antonio M."/>
            <person name="Oren A."/>
            <person name="Chaudhuri R.R."/>
            <person name="La Ragione R."/>
            <person name="Hildebrand F."/>
            <person name="Pallen M.J."/>
        </authorList>
    </citation>
    <scope>NUCLEOTIDE SEQUENCE</scope>
    <source>
        <strain evidence="5">6627</strain>
    </source>
</reference>
<dbReference type="InterPro" id="IPR006343">
    <property type="entry name" value="DnaB/C_C"/>
</dbReference>
<reference evidence="5" key="2">
    <citation type="submission" date="2021-04" db="EMBL/GenBank/DDBJ databases">
        <authorList>
            <person name="Gilroy R."/>
        </authorList>
    </citation>
    <scope>NUCLEOTIDE SEQUENCE</scope>
    <source>
        <strain evidence="5">6627</strain>
    </source>
</reference>
<evidence type="ECO:0000313" key="6">
    <source>
        <dbReference type="Proteomes" id="UP000823963"/>
    </source>
</evidence>
<organism evidence="5 6">
    <name type="scientific">Candidatus Ligilactobacillus excrementigallinarum</name>
    <dbReference type="NCBI Taxonomy" id="2838641"/>
    <lineage>
        <taxon>Bacteria</taxon>
        <taxon>Bacillati</taxon>
        <taxon>Bacillota</taxon>
        <taxon>Bacilli</taxon>
        <taxon>Lactobacillales</taxon>
        <taxon>Lactobacillaceae</taxon>
        <taxon>Ligilactobacillus</taxon>
    </lineage>
</organism>
<gene>
    <name evidence="5" type="ORF">H9861_06320</name>
</gene>
<dbReference type="InterPro" id="IPR058660">
    <property type="entry name" value="WHD_DnaB"/>
</dbReference>
<comment type="caution">
    <text evidence="5">The sequence shown here is derived from an EMBL/GenBank/DDBJ whole genome shotgun (WGS) entry which is preliminary data.</text>
</comment>
<sequence>MNHNLLPTDQYKVVSKAVLQDFHFETVSQLYQPFIGATSTSLFLNLSSQLGVGDYNQLTNNLIEDLLITLDINIDDLRESLKKLEAVNLIHTYVNRNDQKILLFELLIPKNGQEFFRDSLLSSMLLQYVGQQRFAFLLDKFEGNHWQTQSFEEVSADFVDAFQLPNHQNKVQVNAKQNEKNIKLPSKVNWQLMKQMIQNSFVPGEELVQHTEIINTVAVMYGLDEVQLLRLMENAMDVARNKVNWNRFRNLAVENYEFSLKTDESKQVHPQTKDDSQNNSQSDLITAFENYSPMEFLVALKEEQGIEAISNEERITISNAVSNDNLPPAVINVLIHYMLVDQEMSSLNRKYFERTALDWMKHKIDTPQKAIEYTQKWQYERQKKSTSQGKYNRKIGRKPIIEKMPYWVNQKQTKTQQSQKKQSGNPEVKEQIQDLLNKINHD</sequence>
<feature type="domain" description="DnaB/C C-terminal" evidence="3">
    <location>
        <begin position="308"/>
        <end position="373"/>
    </location>
</feature>
<protein>
    <submittedName>
        <fullName evidence="5">DnaD domain protein</fullName>
    </submittedName>
</protein>
<proteinExistence type="inferred from homology"/>
<feature type="domain" description="Replicative helicase loading/DNA remodeling protein DnaB N-terminal winged helix" evidence="4">
    <location>
        <begin position="7"/>
        <end position="247"/>
    </location>
</feature>
<feature type="region of interest" description="Disordered" evidence="2">
    <location>
        <begin position="410"/>
        <end position="442"/>
    </location>
</feature>
<evidence type="ECO:0000313" key="5">
    <source>
        <dbReference type="EMBL" id="HIX02353.1"/>
    </source>
</evidence>
<accession>A0A9D1UXR4</accession>
<dbReference type="AlphaFoldDB" id="A0A9D1UXR4"/>
<evidence type="ECO:0000259" key="4">
    <source>
        <dbReference type="Pfam" id="PF25888"/>
    </source>
</evidence>
<dbReference type="Pfam" id="PF25888">
    <property type="entry name" value="WHD_DnaB"/>
    <property type="match status" value="1"/>
</dbReference>
<name>A0A9D1UXR4_9LACO</name>
<evidence type="ECO:0000256" key="2">
    <source>
        <dbReference type="SAM" id="MobiDB-lite"/>
    </source>
</evidence>
<evidence type="ECO:0000256" key="1">
    <source>
        <dbReference type="ARBA" id="ARBA00093462"/>
    </source>
</evidence>
<dbReference type="Proteomes" id="UP000823963">
    <property type="component" value="Unassembled WGS sequence"/>
</dbReference>
<dbReference type="Pfam" id="PF07261">
    <property type="entry name" value="DnaB_2"/>
    <property type="match status" value="1"/>
</dbReference>